<comment type="caution">
    <text evidence="2">The sequence shown here is derived from an EMBL/GenBank/DDBJ whole genome shotgun (WGS) entry which is preliminary data.</text>
</comment>
<dbReference type="OrthoDB" id="5296287at2759"/>
<name>A0A7J7JNA7_BUGNE</name>
<gene>
    <name evidence="2" type="ORF">EB796_013878</name>
</gene>
<keyword evidence="3" id="KW-1185">Reference proteome</keyword>
<keyword evidence="1" id="KW-1133">Transmembrane helix</keyword>
<evidence type="ECO:0000313" key="3">
    <source>
        <dbReference type="Proteomes" id="UP000593567"/>
    </source>
</evidence>
<sequence length="86" mass="9371">MPGYLGSAVAPLINDLPKHITNPTIRKNMISPSVYGVLLIVSGLLAIYLPETNNKALPVSLDSEIRTQKNEHESSMVSLGFESHKL</sequence>
<dbReference type="Proteomes" id="UP000593567">
    <property type="component" value="Unassembled WGS sequence"/>
</dbReference>
<protein>
    <submittedName>
        <fullName evidence="2">Uncharacterized protein</fullName>
    </submittedName>
</protein>
<keyword evidence="1" id="KW-0812">Transmembrane</keyword>
<evidence type="ECO:0000313" key="2">
    <source>
        <dbReference type="EMBL" id="KAF6027810.1"/>
    </source>
</evidence>
<keyword evidence="1" id="KW-0472">Membrane</keyword>
<accession>A0A7J7JNA7</accession>
<proteinExistence type="predicted"/>
<dbReference type="AlphaFoldDB" id="A0A7J7JNA7"/>
<dbReference type="EMBL" id="VXIV02002019">
    <property type="protein sequence ID" value="KAF6027810.1"/>
    <property type="molecule type" value="Genomic_DNA"/>
</dbReference>
<evidence type="ECO:0000256" key="1">
    <source>
        <dbReference type="SAM" id="Phobius"/>
    </source>
</evidence>
<feature type="transmembrane region" description="Helical" evidence="1">
    <location>
        <begin position="29"/>
        <end position="49"/>
    </location>
</feature>
<organism evidence="2 3">
    <name type="scientific">Bugula neritina</name>
    <name type="common">Brown bryozoan</name>
    <name type="synonym">Sertularia neritina</name>
    <dbReference type="NCBI Taxonomy" id="10212"/>
    <lineage>
        <taxon>Eukaryota</taxon>
        <taxon>Metazoa</taxon>
        <taxon>Spiralia</taxon>
        <taxon>Lophotrochozoa</taxon>
        <taxon>Bryozoa</taxon>
        <taxon>Gymnolaemata</taxon>
        <taxon>Cheilostomatida</taxon>
        <taxon>Flustrina</taxon>
        <taxon>Buguloidea</taxon>
        <taxon>Bugulidae</taxon>
        <taxon>Bugula</taxon>
    </lineage>
</organism>
<reference evidence="2" key="1">
    <citation type="submission" date="2020-06" db="EMBL/GenBank/DDBJ databases">
        <title>Draft genome of Bugula neritina, a colonial animal packing powerful symbionts and potential medicines.</title>
        <authorList>
            <person name="Rayko M."/>
        </authorList>
    </citation>
    <scope>NUCLEOTIDE SEQUENCE [LARGE SCALE GENOMIC DNA]</scope>
    <source>
        <strain evidence="2">Kwan_BN1</strain>
    </source>
</reference>